<dbReference type="PROSITE" id="PS00160">
    <property type="entry name" value="ALDOLASE_KDPG_KHG_2"/>
    <property type="match status" value="1"/>
</dbReference>
<dbReference type="SUPFAM" id="SSF51569">
    <property type="entry name" value="Aldolase"/>
    <property type="match status" value="1"/>
</dbReference>
<evidence type="ECO:0000313" key="10">
    <source>
        <dbReference type="Proteomes" id="UP000617531"/>
    </source>
</evidence>
<evidence type="ECO:0000256" key="4">
    <source>
        <dbReference type="ARBA" id="ARBA00011233"/>
    </source>
</evidence>
<dbReference type="Gene3D" id="3.20.20.70">
    <property type="entry name" value="Aldolase class I"/>
    <property type="match status" value="1"/>
</dbReference>
<dbReference type="AlphaFoldDB" id="A0A8J3GSD3"/>
<dbReference type="Proteomes" id="UP000617531">
    <property type="component" value="Unassembled WGS sequence"/>
</dbReference>
<dbReference type="PANTHER" id="PTHR30246:SF1">
    <property type="entry name" value="2-DEHYDRO-3-DEOXY-6-PHOSPHOGALACTONATE ALDOLASE-RELATED"/>
    <property type="match status" value="1"/>
</dbReference>
<reference evidence="9" key="1">
    <citation type="journal article" date="2014" name="Int. J. Syst. Evol. Microbiol.">
        <title>Complete genome sequence of Corynebacterium casei LMG S-19264T (=DSM 44701T), isolated from a smear-ripened cheese.</title>
        <authorList>
            <consortium name="US DOE Joint Genome Institute (JGI-PGF)"/>
            <person name="Walter F."/>
            <person name="Albersmeier A."/>
            <person name="Kalinowski J."/>
            <person name="Ruckert C."/>
        </authorList>
    </citation>
    <scope>NUCLEOTIDE SEQUENCE</scope>
    <source>
        <strain evidence="9">CGMCC 1.16548</strain>
    </source>
</reference>
<accession>A0A8J3GSD3</accession>
<dbReference type="NCBIfam" id="TIGR01182">
    <property type="entry name" value="eda"/>
    <property type="match status" value="1"/>
</dbReference>
<dbReference type="GO" id="GO:0008675">
    <property type="term" value="F:2-dehydro-3-deoxy-phosphogluconate aldolase activity"/>
    <property type="evidence" value="ECO:0007669"/>
    <property type="project" value="UniProtKB-EC"/>
</dbReference>
<dbReference type="EC" id="4.1.2.14" evidence="5"/>
<name>A0A8J3GSD3_9MICO</name>
<keyword evidence="6" id="KW-0456">Lyase</keyword>
<dbReference type="InterPro" id="IPR000887">
    <property type="entry name" value="Aldlse_KDPG_KHG"/>
</dbReference>
<comment type="catalytic activity">
    <reaction evidence="1">
        <text>2-dehydro-3-deoxy-6-phospho-D-gluconate = D-glyceraldehyde 3-phosphate + pyruvate</text>
        <dbReference type="Rhea" id="RHEA:17089"/>
        <dbReference type="ChEBI" id="CHEBI:15361"/>
        <dbReference type="ChEBI" id="CHEBI:57569"/>
        <dbReference type="ChEBI" id="CHEBI:59776"/>
        <dbReference type="EC" id="4.1.2.14"/>
    </reaction>
</comment>
<dbReference type="RefSeq" id="WP_191283853.1">
    <property type="nucleotide sequence ID" value="NZ_BNAI01000006.1"/>
</dbReference>
<keyword evidence="10" id="KW-1185">Reference proteome</keyword>
<comment type="caution">
    <text evidence="9">The sequence shown here is derived from an EMBL/GenBank/DDBJ whole genome shotgun (WGS) entry which is preliminary data.</text>
</comment>
<comment type="similarity">
    <text evidence="3">Belongs to the KHG/KDPG aldolase family.</text>
</comment>
<gene>
    <name evidence="9" type="ORF">GCM10011600_24970</name>
</gene>
<evidence type="ECO:0000256" key="1">
    <source>
        <dbReference type="ARBA" id="ARBA00000654"/>
    </source>
</evidence>
<dbReference type="CDD" id="cd00452">
    <property type="entry name" value="KDPG_aldolase"/>
    <property type="match status" value="1"/>
</dbReference>
<keyword evidence="7" id="KW-0704">Schiff base</keyword>
<evidence type="ECO:0000256" key="2">
    <source>
        <dbReference type="ARBA" id="ARBA00004736"/>
    </source>
</evidence>
<sequence>MIALPPALSGHRIVPVLVIDDAGFAVDAAAALAAGGIGCVEITLRTPAALAAITAIADAGTSLVGVGTVVTPDDLNRAADAGALFVITPGVDREVIDLARERGLDILPGVATATDVLAVLRSGLRAVKLFPADILGGVDLIAALAGPFPDVAFVPSGGVSPANVASYLAHPNVPAVSGSWMAGRQLLASRDVATIERLSREAVALAGAG</sequence>
<reference evidence="9" key="2">
    <citation type="submission" date="2020-09" db="EMBL/GenBank/DDBJ databases">
        <authorList>
            <person name="Sun Q."/>
            <person name="Zhou Y."/>
        </authorList>
    </citation>
    <scope>NUCLEOTIDE SEQUENCE</scope>
    <source>
        <strain evidence="9">CGMCC 1.16548</strain>
    </source>
</reference>
<evidence type="ECO:0000256" key="5">
    <source>
        <dbReference type="ARBA" id="ARBA00013063"/>
    </source>
</evidence>
<dbReference type="InterPro" id="IPR031337">
    <property type="entry name" value="KDPG/KHG_AS_1"/>
</dbReference>
<dbReference type="PANTHER" id="PTHR30246">
    <property type="entry name" value="2-KETO-3-DEOXY-6-PHOSPHOGLUCONATE ALDOLASE"/>
    <property type="match status" value="1"/>
</dbReference>
<comment type="pathway">
    <text evidence="2">Carbohydrate acid metabolism; 2-dehydro-3-deoxy-D-gluconate degradation; D-glyceraldehyde 3-phosphate and pyruvate from 2-dehydro-3-deoxy-D-gluconate: step 2/2.</text>
</comment>
<protein>
    <recommendedName>
        <fullName evidence="5">2-dehydro-3-deoxy-phosphogluconate aldolase</fullName>
        <ecNumber evidence="5">4.1.2.14</ecNumber>
    </recommendedName>
</protein>
<comment type="subunit">
    <text evidence="4">Homotrimer.</text>
</comment>
<keyword evidence="8" id="KW-0119">Carbohydrate metabolism</keyword>
<evidence type="ECO:0000256" key="6">
    <source>
        <dbReference type="ARBA" id="ARBA00023239"/>
    </source>
</evidence>
<dbReference type="InterPro" id="IPR031338">
    <property type="entry name" value="KDPG/KHG_AS_2"/>
</dbReference>
<dbReference type="PROSITE" id="PS00159">
    <property type="entry name" value="ALDOLASE_KDPG_KHG_1"/>
    <property type="match status" value="1"/>
</dbReference>
<evidence type="ECO:0000256" key="3">
    <source>
        <dbReference type="ARBA" id="ARBA00006906"/>
    </source>
</evidence>
<dbReference type="InterPro" id="IPR013785">
    <property type="entry name" value="Aldolase_TIM"/>
</dbReference>
<evidence type="ECO:0000313" key="9">
    <source>
        <dbReference type="EMBL" id="GHF22821.1"/>
    </source>
</evidence>
<proteinExistence type="inferred from homology"/>
<evidence type="ECO:0000256" key="7">
    <source>
        <dbReference type="ARBA" id="ARBA00023270"/>
    </source>
</evidence>
<organism evidence="9 10">
    <name type="scientific">Pseudolysinimonas yzui</name>
    <dbReference type="NCBI Taxonomy" id="2708254"/>
    <lineage>
        <taxon>Bacteria</taxon>
        <taxon>Bacillati</taxon>
        <taxon>Actinomycetota</taxon>
        <taxon>Actinomycetes</taxon>
        <taxon>Micrococcales</taxon>
        <taxon>Microbacteriaceae</taxon>
        <taxon>Pseudolysinimonas</taxon>
    </lineage>
</organism>
<dbReference type="Pfam" id="PF01081">
    <property type="entry name" value="Aldolase"/>
    <property type="match status" value="1"/>
</dbReference>
<dbReference type="EMBL" id="BNAI01000006">
    <property type="protein sequence ID" value="GHF22821.1"/>
    <property type="molecule type" value="Genomic_DNA"/>
</dbReference>
<evidence type="ECO:0000256" key="8">
    <source>
        <dbReference type="ARBA" id="ARBA00023277"/>
    </source>
</evidence>